<evidence type="ECO:0000313" key="2">
    <source>
        <dbReference type="EMBL" id="ROV88691.1"/>
    </source>
</evidence>
<reference evidence="2 3" key="1">
    <citation type="submission" date="2015-09" db="EMBL/GenBank/DDBJ databases">
        <title>Host preference determinants of Valsa canker pathogens revealed by comparative genomics.</title>
        <authorList>
            <person name="Yin Z."/>
            <person name="Huang L."/>
        </authorList>
    </citation>
    <scope>NUCLEOTIDE SEQUENCE [LARGE SCALE GENOMIC DNA]</scope>
    <source>
        <strain evidence="2 3">YSFL</strain>
    </source>
</reference>
<dbReference type="AlphaFoldDB" id="A0A423VCI9"/>
<gene>
    <name evidence="2" type="ORF">VSDG_09504</name>
</gene>
<dbReference type="Proteomes" id="UP000284375">
    <property type="component" value="Unassembled WGS sequence"/>
</dbReference>
<keyword evidence="3" id="KW-1185">Reference proteome</keyword>
<name>A0A423VCI9_CYTCH</name>
<comment type="caution">
    <text evidence="2">The sequence shown here is derived from an EMBL/GenBank/DDBJ whole genome shotgun (WGS) entry which is preliminary data.</text>
</comment>
<sequence>MPPYPSFIANYNLGHPQTSHHVGGYVTSVVAPAAAATTAIANGLRALRGYPLAAGDEDGDDDDDDDSGSPAPPPAKRRRVLASRFGFGSHGGDEDEEDELGSV</sequence>
<dbReference type="EMBL" id="LJZO01000064">
    <property type="protein sequence ID" value="ROV88691.1"/>
    <property type="molecule type" value="Genomic_DNA"/>
</dbReference>
<feature type="compositionally biased region" description="Acidic residues" evidence="1">
    <location>
        <begin position="93"/>
        <end position="103"/>
    </location>
</feature>
<feature type="compositionally biased region" description="Acidic residues" evidence="1">
    <location>
        <begin position="55"/>
        <end position="67"/>
    </location>
</feature>
<protein>
    <submittedName>
        <fullName evidence="2">Uncharacterized protein</fullName>
    </submittedName>
</protein>
<evidence type="ECO:0000256" key="1">
    <source>
        <dbReference type="SAM" id="MobiDB-lite"/>
    </source>
</evidence>
<evidence type="ECO:0000313" key="3">
    <source>
        <dbReference type="Proteomes" id="UP000284375"/>
    </source>
</evidence>
<accession>A0A423VCI9</accession>
<organism evidence="2 3">
    <name type="scientific">Cytospora chrysosperma</name>
    <name type="common">Cytospora canker fungus</name>
    <name type="synonym">Sphaeria chrysosperma</name>
    <dbReference type="NCBI Taxonomy" id="252740"/>
    <lineage>
        <taxon>Eukaryota</taxon>
        <taxon>Fungi</taxon>
        <taxon>Dikarya</taxon>
        <taxon>Ascomycota</taxon>
        <taxon>Pezizomycotina</taxon>
        <taxon>Sordariomycetes</taxon>
        <taxon>Sordariomycetidae</taxon>
        <taxon>Diaporthales</taxon>
        <taxon>Cytosporaceae</taxon>
        <taxon>Cytospora</taxon>
    </lineage>
</organism>
<proteinExistence type="predicted"/>
<feature type="region of interest" description="Disordered" evidence="1">
    <location>
        <begin position="51"/>
        <end position="103"/>
    </location>
</feature>